<evidence type="ECO:0000313" key="2">
    <source>
        <dbReference type="Proteomes" id="UP000838821"/>
    </source>
</evidence>
<dbReference type="Proteomes" id="UP000838821">
    <property type="component" value="Unassembled WGS sequence"/>
</dbReference>
<proteinExistence type="predicted"/>
<protein>
    <submittedName>
        <fullName evidence="1">Uncharacterized protein</fullName>
    </submittedName>
</protein>
<evidence type="ECO:0000313" key="1">
    <source>
        <dbReference type="EMBL" id="CAH1195258.1"/>
    </source>
</evidence>
<gene>
    <name evidence="1" type="ORF">PAECIP111891_00635</name>
</gene>
<keyword evidence="2" id="KW-1185">Reference proteome</keyword>
<dbReference type="RefSeq" id="WP_157257061.1">
    <property type="nucleotide sequence ID" value="NZ_CAKMMW010000002.1"/>
</dbReference>
<comment type="caution">
    <text evidence="1">The sequence shown here is derived from an EMBL/GenBank/DDBJ whole genome shotgun (WGS) entry which is preliminary data.</text>
</comment>
<organism evidence="1 2">
    <name type="scientific">Paenibacillus allorhizoplanae</name>
    <dbReference type="NCBI Taxonomy" id="2905648"/>
    <lineage>
        <taxon>Bacteria</taxon>
        <taxon>Bacillati</taxon>
        <taxon>Bacillota</taxon>
        <taxon>Bacilli</taxon>
        <taxon>Bacillales</taxon>
        <taxon>Paenibacillaceae</taxon>
        <taxon>Paenibacillus</taxon>
    </lineage>
</organism>
<accession>A0ABN8G1N6</accession>
<sequence>MDEQFIKRLHTLNRRDSLRSLLLIEGVRLTLRRKKQVSLFKRLFNRKKQTITAKGWK</sequence>
<reference evidence="1" key="1">
    <citation type="submission" date="2022-01" db="EMBL/GenBank/DDBJ databases">
        <authorList>
            <person name="Criscuolo A."/>
        </authorList>
    </citation>
    <scope>NUCLEOTIDE SEQUENCE</scope>
    <source>
        <strain evidence="1">CIP111891</strain>
    </source>
</reference>
<dbReference type="EMBL" id="CAKMMW010000002">
    <property type="protein sequence ID" value="CAH1195258.1"/>
    <property type="molecule type" value="Genomic_DNA"/>
</dbReference>
<name>A0ABN8G1N6_9BACL</name>